<dbReference type="EC" id="3.1.3.48" evidence="3"/>
<evidence type="ECO:0000313" key="4">
    <source>
        <dbReference type="Proteomes" id="UP001595823"/>
    </source>
</evidence>
<dbReference type="InterPro" id="IPR026893">
    <property type="entry name" value="Tyr/Ser_Pase_IphP-type"/>
</dbReference>
<comment type="caution">
    <text evidence="3">The sequence shown here is derived from an EMBL/GenBank/DDBJ whole genome shotgun (WGS) entry which is preliminary data.</text>
</comment>
<dbReference type="InterPro" id="IPR016130">
    <property type="entry name" value="Tyr_Pase_AS"/>
</dbReference>
<dbReference type="SUPFAM" id="SSF52799">
    <property type="entry name" value="(Phosphotyrosine protein) phosphatases II"/>
    <property type="match status" value="1"/>
</dbReference>
<dbReference type="PROSITE" id="PS50056">
    <property type="entry name" value="TYR_PHOSPHATASE_2"/>
    <property type="match status" value="1"/>
</dbReference>
<dbReference type="PANTHER" id="PTHR31126:SF1">
    <property type="entry name" value="TYROSINE SPECIFIC PROTEIN PHOSPHATASES DOMAIN-CONTAINING PROTEIN"/>
    <property type="match status" value="1"/>
</dbReference>
<feature type="domain" description="Tyrosine specific protein phosphatases" evidence="2">
    <location>
        <begin position="127"/>
        <end position="196"/>
    </location>
</feature>
<comment type="similarity">
    <text evidence="1">Belongs to the protein-tyrosine phosphatase family.</text>
</comment>
<keyword evidence="3" id="KW-0378">Hydrolase</keyword>
<organism evidence="3 4">
    <name type="scientific">Salininema proteolyticum</name>
    <dbReference type="NCBI Taxonomy" id="1607685"/>
    <lineage>
        <taxon>Bacteria</taxon>
        <taxon>Bacillati</taxon>
        <taxon>Actinomycetota</taxon>
        <taxon>Actinomycetes</taxon>
        <taxon>Glycomycetales</taxon>
        <taxon>Glycomycetaceae</taxon>
        <taxon>Salininema</taxon>
    </lineage>
</organism>
<name>A0ABV8TU17_9ACTN</name>
<protein>
    <submittedName>
        <fullName evidence="3">Tyrosine-protein phosphatase</fullName>
        <ecNumber evidence="3">3.1.3.48</ecNumber>
    </submittedName>
</protein>
<dbReference type="GO" id="GO:0004725">
    <property type="term" value="F:protein tyrosine phosphatase activity"/>
    <property type="evidence" value="ECO:0007669"/>
    <property type="project" value="UniProtKB-EC"/>
</dbReference>
<dbReference type="EMBL" id="JBHSDK010000003">
    <property type="protein sequence ID" value="MFC4334258.1"/>
    <property type="molecule type" value="Genomic_DNA"/>
</dbReference>
<reference evidence="4" key="1">
    <citation type="journal article" date="2019" name="Int. J. Syst. Evol. Microbiol.">
        <title>The Global Catalogue of Microorganisms (GCM) 10K type strain sequencing project: providing services to taxonomists for standard genome sequencing and annotation.</title>
        <authorList>
            <consortium name="The Broad Institute Genomics Platform"/>
            <consortium name="The Broad Institute Genome Sequencing Center for Infectious Disease"/>
            <person name="Wu L."/>
            <person name="Ma J."/>
        </authorList>
    </citation>
    <scope>NUCLEOTIDE SEQUENCE [LARGE SCALE GENOMIC DNA]</scope>
    <source>
        <strain evidence="4">IBRC-M 10908</strain>
    </source>
</reference>
<dbReference type="InterPro" id="IPR000387">
    <property type="entry name" value="Tyr_Pase_dom"/>
</dbReference>
<evidence type="ECO:0000259" key="2">
    <source>
        <dbReference type="PROSITE" id="PS50056"/>
    </source>
</evidence>
<proteinExistence type="inferred from homology"/>
<dbReference type="PANTHER" id="PTHR31126">
    <property type="entry name" value="TYROSINE-PROTEIN PHOSPHATASE"/>
    <property type="match status" value="1"/>
</dbReference>
<evidence type="ECO:0000313" key="3">
    <source>
        <dbReference type="EMBL" id="MFC4334258.1"/>
    </source>
</evidence>
<keyword evidence="4" id="KW-1185">Reference proteome</keyword>
<dbReference type="Pfam" id="PF13350">
    <property type="entry name" value="Y_phosphatase3"/>
    <property type="match status" value="1"/>
</dbReference>
<dbReference type="Gene3D" id="3.90.190.10">
    <property type="entry name" value="Protein tyrosine phosphatase superfamily"/>
    <property type="match status" value="1"/>
</dbReference>
<evidence type="ECO:0000256" key="1">
    <source>
        <dbReference type="ARBA" id="ARBA00009580"/>
    </source>
</evidence>
<dbReference type="PROSITE" id="PS00383">
    <property type="entry name" value="TYR_PHOSPHATASE_1"/>
    <property type="match status" value="1"/>
</dbReference>
<sequence>MVETGARDHRFIPASGVCNFRDMGGLPTEDGRRIRPGKLYRSDHWRYATRADRELTRRAPAIRNIIDLRTSGERSEHGVFPVAAGQTLHELTMVHLTWDRFDGTDADPAVHGDLPGFLAQRYAAVMETGWESVRDSLNVVAGGDPTLVHCMSGTDRTGIVIAVALSLAGVSDEEIAADYVLSNVGVDRIRARRAGVDPADYEGASDHCRVETIPAAFAMVRERFGSIETYARVIGLTDVAALRRSLVES</sequence>
<gene>
    <name evidence="3" type="ORF">ACFPET_03500</name>
</gene>
<dbReference type="Proteomes" id="UP001595823">
    <property type="component" value="Unassembled WGS sequence"/>
</dbReference>
<accession>A0ABV8TU17</accession>
<dbReference type="InterPro" id="IPR029021">
    <property type="entry name" value="Prot-tyrosine_phosphatase-like"/>
</dbReference>
<dbReference type="RefSeq" id="WP_380617992.1">
    <property type="nucleotide sequence ID" value="NZ_JBHSDK010000003.1"/>
</dbReference>